<organism evidence="3 4">
    <name type="scientific">Naegleria fowleri</name>
    <name type="common">Brain eating amoeba</name>
    <dbReference type="NCBI Taxonomy" id="5763"/>
    <lineage>
        <taxon>Eukaryota</taxon>
        <taxon>Discoba</taxon>
        <taxon>Heterolobosea</taxon>
        <taxon>Tetramitia</taxon>
        <taxon>Eutetramitia</taxon>
        <taxon>Vahlkampfiidae</taxon>
        <taxon>Naegleria</taxon>
    </lineage>
</organism>
<dbReference type="EMBL" id="VFQX01000036">
    <property type="protein sequence ID" value="KAF0976753.1"/>
    <property type="molecule type" value="Genomic_DNA"/>
</dbReference>
<evidence type="ECO:0000256" key="1">
    <source>
        <dbReference type="SAM" id="MobiDB-lite"/>
    </source>
</evidence>
<dbReference type="GO" id="GO:0008270">
    <property type="term" value="F:zinc ion binding"/>
    <property type="evidence" value="ECO:0007669"/>
    <property type="project" value="InterPro"/>
</dbReference>
<feature type="region of interest" description="Disordered" evidence="1">
    <location>
        <begin position="258"/>
        <end position="285"/>
    </location>
</feature>
<feature type="compositionally biased region" description="Low complexity" evidence="1">
    <location>
        <begin position="456"/>
        <end position="472"/>
    </location>
</feature>
<dbReference type="GeneID" id="68111266"/>
<feature type="compositionally biased region" description="Polar residues" evidence="1">
    <location>
        <begin position="145"/>
        <end position="158"/>
    </location>
</feature>
<dbReference type="VEuPathDB" id="AmoebaDB:NF0086010"/>
<dbReference type="Gene3D" id="4.10.240.10">
    <property type="entry name" value="Zn(2)-C6 fungal-type DNA-binding domain"/>
    <property type="match status" value="1"/>
</dbReference>
<feature type="compositionally biased region" description="Low complexity" evidence="1">
    <location>
        <begin position="261"/>
        <end position="285"/>
    </location>
</feature>
<dbReference type="OMA" id="TICRENS"/>
<dbReference type="RefSeq" id="XP_044561466.1">
    <property type="nucleotide sequence ID" value="XM_044707420.1"/>
</dbReference>
<proteinExistence type="predicted"/>
<feature type="region of interest" description="Disordered" evidence="1">
    <location>
        <begin position="323"/>
        <end position="354"/>
    </location>
</feature>
<dbReference type="SUPFAM" id="SSF57701">
    <property type="entry name" value="Zn2/Cys6 DNA-binding domain"/>
    <property type="match status" value="1"/>
</dbReference>
<feature type="region of interest" description="Disordered" evidence="1">
    <location>
        <begin position="120"/>
        <end position="177"/>
    </location>
</feature>
<dbReference type="InterPro" id="IPR036864">
    <property type="entry name" value="Zn2-C6_fun-type_DNA-bd_sf"/>
</dbReference>
<feature type="compositionally biased region" description="Polar residues" evidence="1">
    <location>
        <begin position="323"/>
        <end position="333"/>
    </location>
</feature>
<dbReference type="PROSITE" id="PS50048">
    <property type="entry name" value="ZN2_CY6_FUNGAL_2"/>
    <property type="match status" value="1"/>
</dbReference>
<keyword evidence="4" id="KW-1185">Reference proteome</keyword>
<feature type="region of interest" description="Disordered" evidence="1">
    <location>
        <begin position="70"/>
        <end position="106"/>
    </location>
</feature>
<feature type="compositionally biased region" description="Basic residues" evidence="1">
    <location>
        <begin position="334"/>
        <end position="343"/>
    </location>
</feature>
<evidence type="ECO:0000313" key="3">
    <source>
        <dbReference type="EMBL" id="KAF0976753.1"/>
    </source>
</evidence>
<feature type="region of interest" description="Disordered" evidence="1">
    <location>
        <begin position="400"/>
        <end position="512"/>
    </location>
</feature>
<sequence length="512" mass="57191">MWQHQQAEQEAQRRYQSNNINERLQELPPLPPHHDHQRVTLHRRESGFYPQRHQQQQLTDSTLYQSSNNTALHYPTLPTTATTSSIRHSTNPISPPSSSSEHHHNYSMPIRTTYPQQAFQDSHPPILPPISTLTSSPPHDHHYQQQHVSTMNNPFSYPSQDVSATMSSSSSYNSFSRKSFPPHQDLLATQHGVSTSNQFYTTREMVTTRNEGHRADSMCVPSSSSYQHLSFASQQQHTVVYNHQNHPCYDSSTHALGQDRISITPPSSTTSASHPATTTSTSTSTTDLIVNNTNSHNMGPTCGTDSSFQTPSFLENNTCVHASSTTHAPSTCRTHQKSKRKSRSAPSSESQTNWTFHAHARSDTTDASFVLNPDSNFTAPVVKPHERISVACSECRKAKKRCSGGRPCDRCASMGKQCKDEHSGKKRGRKKKESSESVQEKNSTSDDGNRKHVKTSDSSIGTESLSSETTSSKNDVASPFNSSNLSNLDNEKEEERKTFQEETPNFNKHLEE</sequence>
<dbReference type="PROSITE" id="PS00463">
    <property type="entry name" value="ZN2_CY6_FUNGAL_1"/>
    <property type="match status" value="1"/>
</dbReference>
<accession>A0A6A5BFY3</accession>
<dbReference type="InterPro" id="IPR001138">
    <property type="entry name" value="Zn2Cys6_DnaBD"/>
</dbReference>
<feature type="domain" description="Zn(2)-C6 fungal-type" evidence="2">
    <location>
        <begin position="391"/>
        <end position="418"/>
    </location>
</feature>
<evidence type="ECO:0000259" key="2">
    <source>
        <dbReference type="PROSITE" id="PS50048"/>
    </source>
</evidence>
<dbReference type="Proteomes" id="UP000444721">
    <property type="component" value="Unassembled WGS sequence"/>
</dbReference>
<dbReference type="OrthoDB" id="3266505at2759"/>
<dbReference type="AlphaFoldDB" id="A0A6A5BFY3"/>
<dbReference type="CDD" id="cd00067">
    <property type="entry name" value="GAL4"/>
    <property type="match status" value="1"/>
</dbReference>
<feature type="compositionally biased region" description="Low complexity" evidence="1">
    <location>
        <begin position="88"/>
        <end position="99"/>
    </location>
</feature>
<name>A0A6A5BFY3_NAEFO</name>
<feature type="compositionally biased region" description="Polar residues" evidence="1">
    <location>
        <begin position="70"/>
        <end position="87"/>
    </location>
</feature>
<feature type="compositionally biased region" description="Low complexity" evidence="1">
    <location>
        <begin position="159"/>
        <end position="177"/>
    </location>
</feature>
<feature type="compositionally biased region" description="Polar residues" evidence="1">
    <location>
        <begin position="473"/>
        <end position="488"/>
    </location>
</feature>
<comment type="caution">
    <text evidence="3">The sequence shown here is derived from an EMBL/GenBank/DDBJ whole genome shotgun (WGS) entry which is preliminary data.</text>
</comment>
<feature type="compositionally biased region" description="Basic and acidic residues" evidence="1">
    <location>
        <begin position="489"/>
        <end position="500"/>
    </location>
</feature>
<feature type="compositionally biased region" description="Basic and acidic residues" evidence="1">
    <location>
        <begin position="433"/>
        <end position="450"/>
    </location>
</feature>
<protein>
    <recommendedName>
        <fullName evidence="2">Zn(2)-C6 fungal-type domain-containing protein</fullName>
    </recommendedName>
</protein>
<reference evidence="3 4" key="1">
    <citation type="journal article" date="2019" name="Sci. Rep.">
        <title>Nanopore sequencing improves the draft genome of the human pathogenic amoeba Naegleria fowleri.</title>
        <authorList>
            <person name="Liechti N."/>
            <person name="Schurch N."/>
            <person name="Bruggmann R."/>
            <person name="Wittwer M."/>
        </authorList>
    </citation>
    <scope>NUCLEOTIDE SEQUENCE [LARGE SCALE GENOMIC DNA]</scope>
    <source>
        <strain evidence="3 4">ATCC 30894</strain>
    </source>
</reference>
<dbReference type="SMART" id="SM00066">
    <property type="entry name" value="GAL4"/>
    <property type="match status" value="1"/>
</dbReference>
<dbReference type="Pfam" id="PF00172">
    <property type="entry name" value="Zn_clus"/>
    <property type="match status" value="1"/>
</dbReference>
<evidence type="ECO:0000313" key="4">
    <source>
        <dbReference type="Proteomes" id="UP000444721"/>
    </source>
</evidence>
<dbReference type="VEuPathDB" id="AmoebaDB:NfTy_069420"/>
<gene>
    <name evidence="3" type="ORF">FDP41_004048</name>
</gene>
<dbReference type="VEuPathDB" id="AmoebaDB:FDP41_004048"/>
<dbReference type="GO" id="GO:0000981">
    <property type="term" value="F:DNA-binding transcription factor activity, RNA polymerase II-specific"/>
    <property type="evidence" value="ECO:0007669"/>
    <property type="project" value="InterPro"/>
</dbReference>